<keyword evidence="7" id="KW-1185">Reference proteome</keyword>
<comment type="cofactor">
    <cofactor evidence="1">
        <name>Mg(2+)</name>
        <dbReference type="ChEBI" id="CHEBI:18420"/>
    </cofactor>
</comment>
<dbReference type="GO" id="GO:0006796">
    <property type="term" value="P:phosphate-containing compound metabolic process"/>
    <property type="evidence" value="ECO:0007669"/>
    <property type="project" value="InterPro"/>
</dbReference>
<evidence type="ECO:0000256" key="1">
    <source>
        <dbReference type="ARBA" id="ARBA00001946"/>
    </source>
</evidence>
<dbReference type="Pfam" id="PF00719">
    <property type="entry name" value="Pyrophosphatase"/>
    <property type="match status" value="1"/>
</dbReference>
<evidence type="ECO:0000256" key="5">
    <source>
        <dbReference type="ARBA" id="ARBA00022842"/>
    </source>
</evidence>
<protein>
    <recommendedName>
        <fullName evidence="2">inorganic diphosphatase</fullName>
        <ecNumber evidence="2">3.6.1.1</ecNumber>
    </recommendedName>
</protein>
<dbReference type="EC" id="3.6.1.1" evidence="2"/>
<dbReference type="GO" id="GO:0000287">
    <property type="term" value="F:magnesium ion binding"/>
    <property type="evidence" value="ECO:0007669"/>
    <property type="project" value="InterPro"/>
</dbReference>
<keyword evidence="3" id="KW-0479">Metal-binding</keyword>
<dbReference type="InterPro" id="IPR008162">
    <property type="entry name" value="Pyrophosphatase"/>
</dbReference>
<evidence type="ECO:0000256" key="3">
    <source>
        <dbReference type="ARBA" id="ARBA00022723"/>
    </source>
</evidence>
<evidence type="ECO:0000256" key="4">
    <source>
        <dbReference type="ARBA" id="ARBA00022801"/>
    </source>
</evidence>
<accession>A0AA88FJQ1</accession>
<dbReference type="Gene3D" id="3.90.80.10">
    <property type="entry name" value="Inorganic pyrophosphatase"/>
    <property type="match status" value="1"/>
</dbReference>
<dbReference type="AlphaFoldDB" id="A0AA88FJQ1"/>
<dbReference type="EMBL" id="VTWU01000005">
    <property type="protein sequence ID" value="KAA9331667.1"/>
    <property type="molecule type" value="Genomic_DNA"/>
</dbReference>
<comment type="caution">
    <text evidence="6">The sequence shown here is derived from an EMBL/GenBank/DDBJ whole genome shotgun (WGS) entry which is preliminary data.</text>
</comment>
<keyword evidence="5" id="KW-0460">Magnesium</keyword>
<keyword evidence="4" id="KW-0378">Hydrolase</keyword>
<dbReference type="PROSITE" id="PS00387">
    <property type="entry name" value="PPASE"/>
    <property type="match status" value="1"/>
</dbReference>
<evidence type="ECO:0000256" key="2">
    <source>
        <dbReference type="ARBA" id="ARBA00012146"/>
    </source>
</evidence>
<reference evidence="6 7" key="1">
    <citation type="submission" date="2019-09" db="EMBL/GenBank/DDBJ databases">
        <title>Genome sequence of Hymenobacter sp. M3.</title>
        <authorList>
            <person name="Srinivasan S."/>
        </authorList>
    </citation>
    <scope>NUCLEOTIDE SEQUENCE [LARGE SCALE GENOMIC DNA]</scope>
    <source>
        <strain evidence="6 7">M3</strain>
    </source>
</reference>
<dbReference type="GO" id="GO:0004427">
    <property type="term" value="F:inorganic diphosphate phosphatase activity"/>
    <property type="evidence" value="ECO:0007669"/>
    <property type="project" value="UniProtKB-EC"/>
</dbReference>
<evidence type="ECO:0000313" key="7">
    <source>
        <dbReference type="Proteomes" id="UP000326380"/>
    </source>
</evidence>
<name>A0AA88FJQ1_9BACT</name>
<dbReference type="SUPFAM" id="SSF50324">
    <property type="entry name" value="Inorganic pyrophosphatase"/>
    <property type="match status" value="1"/>
</dbReference>
<dbReference type="Proteomes" id="UP000326380">
    <property type="component" value="Unassembled WGS sequence"/>
</dbReference>
<sequence length="189" mass="20845">MAVYRTPLPSFPAMPPALHQLPAYAAGSRRLHVVIETPKGSRNKLAFDPELGAFLLKGVLPEGSSFPYDFGFVPSTLADDGDPLDVLLLMDAPTYPGTVVEARVIGVLEAEQPENGHPQRNDRLLAVAAESREHRHLHDIGDLPPQLLREIEHFFDSYNQAKGQPFRVVRRSGKKRAEELVHKAQAAVS</sequence>
<organism evidence="6 7">
    <name type="scientific">Hymenobacter busanensis</name>
    <dbReference type="NCBI Taxonomy" id="2607656"/>
    <lineage>
        <taxon>Bacteria</taxon>
        <taxon>Pseudomonadati</taxon>
        <taxon>Bacteroidota</taxon>
        <taxon>Cytophagia</taxon>
        <taxon>Cytophagales</taxon>
        <taxon>Hymenobacteraceae</taxon>
        <taxon>Hymenobacter</taxon>
    </lineage>
</organism>
<gene>
    <name evidence="6" type="ORF">F0P96_15655</name>
</gene>
<evidence type="ECO:0000313" key="6">
    <source>
        <dbReference type="EMBL" id="KAA9331667.1"/>
    </source>
</evidence>
<dbReference type="GO" id="GO:0005737">
    <property type="term" value="C:cytoplasm"/>
    <property type="evidence" value="ECO:0007669"/>
    <property type="project" value="InterPro"/>
</dbReference>
<dbReference type="InterPro" id="IPR036649">
    <property type="entry name" value="Pyrophosphatase_sf"/>
</dbReference>
<dbReference type="PANTHER" id="PTHR10286">
    <property type="entry name" value="INORGANIC PYROPHOSPHATASE"/>
    <property type="match status" value="1"/>
</dbReference>
<proteinExistence type="predicted"/>